<dbReference type="GO" id="GO:0031012">
    <property type="term" value="C:extracellular matrix"/>
    <property type="evidence" value="ECO:0007669"/>
    <property type="project" value="TreeGrafter"/>
</dbReference>
<dbReference type="Pfam" id="PF02469">
    <property type="entry name" value="Fasciclin"/>
    <property type="match status" value="1"/>
</dbReference>
<name>A0A9C7Q3I5_9RHOD</name>
<dbReference type="GO" id="GO:0005615">
    <property type="term" value="C:extracellular space"/>
    <property type="evidence" value="ECO:0007669"/>
    <property type="project" value="TreeGrafter"/>
</dbReference>
<dbReference type="Proteomes" id="UP001061958">
    <property type="component" value="Unassembled WGS sequence"/>
</dbReference>
<evidence type="ECO:0000259" key="3">
    <source>
        <dbReference type="PROSITE" id="PS50213"/>
    </source>
</evidence>
<evidence type="ECO:0000313" key="4">
    <source>
        <dbReference type="EMBL" id="GJQ14562.1"/>
    </source>
</evidence>
<evidence type="ECO:0000256" key="2">
    <source>
        <dbReference type="SAM" id="SignalP"/>
    </source>
</evidence>
<feature type="compositionally biased region" description="Low complexity" evidence="1">
    <location>
        <begin position="191"/>
        <end position="200"/>
    </location>
</feature>
<feature type="signal peptide" evidence="2">
    <location>
        <begin position="1"/>
        <end position="21"/>
    </location>
</feature>
<reference evidence="4" key="2">
    <citation type="submission" date="2022-01" db="EMBL/GenBank/DDBJ databases">
        <authorList>
            <person name="Hirooka S."/>
            <person name="Miyagishima S.Y."/>
        </authorList>
    </citation>
    <scope>NUCLEOTIDE SEQUENCE</scope>
    <source>
        <strain evidence="4">NBRC 102759</strain>
    </source>
</reference>
<dbReference type="InterPro" id="IPR036378">
    <property type="entry name" value="FAS1_dom_sf"/>
</dbReference>
<comment type="caution">
    <text evidence="4">The sequence shown here is derived from an EMBL/GenBank/DDBJ whole genome shotgun (WGS) entry which is preliminary data.</text>
</comment>
<keyword evidence="5" id="KW-1185">Reference proteome</keyword>
<dbReference type="PANTHER" id="PTHR10900:SF77">
    <property type="entry name" value="FI19380P1"/>
    <property type="match status" value="1"/>
</dbReference>
<feature type="compositionally biased region" description="Polar residues" evidence="1">
    <location>
        <begin position="203"/>
        <end position="219"/>
    </location>
</feature>
<dbReference type="AlphaFoldDB" id="A0A9C7Q3I5"/>
<dbReference type="GO" id="GO:0030198">
    <property type="term" value="P:extracellular matrix organization"/>
    <property type="evidence" value="ECO:0007669"/>
    <property type="project" value="TreeGrafter"/>
</dbReference>
<gene>
    <name evidence="4" type="ORF">GpartN1_g6353.t1</name>
</gene>
<dbReference type="InterPro" id="IPR050904">
    <property type="entry name" value="Adhesion/Biosynth-related"/>
</dbReference>
<sequence length="219" mass="22684">MRFPVLVVAVLLLLQACFTAAESFALGSLSERVAVPNSPSEVLESQGLTTFLKAVNQTGLGPLFEGINDNFTIFAPTNEAFQDLNNVSTIFANSGTLETLILYQVVPGALTTSDIVSQFEKSGVGTLNSANNLEILVFVRPNGTILLGTDEASIVTANLSAGNSVVQVIDRVLVPPVTNFLLGPTVIPSAPSAPSAPTAADTGVSTTSISSSLPQTTFA</sequence>
<accession>A0A9C7Q3I5</accession>
<dbReference type="InterPro" id="IPR000782">
    <property type="entry name" value="FAS1_domain"/>
</dbReference>
<dbReference type="SMART" id="SM00554">
    <property type="entry name" value="FAS1"/>
    <property type="match status" value="1"/>
</dbReference>
<dbReference type="PROSITE" id="PS50213">
    <property type="entry name" value="FAS1"/>
    <property type="match status" value="1"/>
</dbReference>
<dbReference type="SUPFAM" id="SSF82153">
    <property type="entry name" value="FAS1 domain"/>
    <property type="match status" value="1"/>
</dbReference>
<feature type="domain" description="FAS1" evidence="3">
    <location>
        <begin position="35"/>
        <end position="173"/>
    </location>
</feature>
<evidence type="ECO:0000256" key="1">
    <source>
        <dbReference type="SAM" id="MobiDB-lite"/>
    </source>
</evidence>
<proteinExistence type="predicted"/>
<feature type="chain" id="PRO_5039146910" description="FAS1 domain-containing protein" evidence="2">
    <location>
        <begin position="22"/>
        <end position="219"/>
    </location>
</feature>
<protein>
    <recommendedName>
        <fullName evidence="3">FAS1 domain-containing protein</fullName>
    </recommendedName>
</protein>
<dbReference type="Gene3D" id="2.30.180.10">
    <property type="entry name" value="FAS1 domain"/>
    <property type="match status" value="1"/>
</dbReference>
<feature type="region of interest" description="Disordered" evidence="1">
    <location>
        <begin position="191"/>
        <end position="219"/>
    </location>
</feature>
<reference evidence="4" key="1">
    <citation type="journal article" date="2022" name="Proc. Natl. Acad. Sci. U.S.A.">
        <title>Life cycle and functional genomics of the unicellular red alga Galdieria for elucidating algal and plant evolution and industrial use.</title>
        <authorList>
            <person name="Hirooka S."/>
            <person name="Itabashi T."/>
            <person name="Ichinose T.M."/>
            <person name="Onuma R."/>
            <person name="Fujiwara T."/>
            <person name="Yamashita S."/>
            <person name="Jong L.W."/>
            <person name="Tomita R."/>
            <person name="Iwane A.H."/>
            <person name="Miyagishima S.Y."/>
        </authorList>
    </citation>
    <scope>NUCLEOTIDE SEQUENCE</scope>
    <source>
        <strain evidence="4">NBRC 102759</strain>
    </source>
</reference>
<dbReference type="EMBL" id="BQMJ01000057">
    <property type="protein sequence ID" value="GJQ14562.1"/>
    <property type="molecule type" value="Genomic_DNA"/>
</dbReference>
<dbReference type="GO" id="GO:0050839">
    <property type="term" value="F:cell adhesion molecule binding"/>
    <property type="evidence" value="ECO:0007669"/>
    <property type="project" value="TreeGrafter"/>
</dbReference>
<dbReference type="PANTHER" id="PTHR10900">
    <property type="entry name" value="PERIOSTIN-RELATED"/>
    <property type="match status" value="1"/>
</dbReference>
<dbReference type="OrthoDB" id="286301at2759"/>
<dbReference type="PROSITE" id="PS51257">
    <property type="entry name" value="PROKAR_LIPOPROTEIN"/>
    <property type="match status" value="1"/>
</dbReference>
<keyword evidence="2" id="KW-0732">Signal</keyword>
<organism evidence="4 5">
    <name type="scientific">Galdieria partita</name>
    <dbReference type="NCBI Taxonomy" id="83374"/>
    <lineage>
        <taxon>Eukaryota</taxon>
        <taxon>Rhodophyta</taxon>
        <taxon>Bangiophyceae</taxon>
        <taxon>Galdieriales</taxon>
        <taxon>Galdieriaceae</taxon>
        <taxon>Galdieria</taxon>
    </lineage>
</organism>
<evidence type="ECO:0000313" key="5">
    <source>
        <dbReference type="Proteomes" id="UP001061958"/>
    </source>
</evidence>
<dbReference type="GO" id="GO:0007155">
    <property type="term" value="P:cell adhesion"/>
    <property type="evidence" value="ECO:0007669"/>
    <property type="project" value="TreeGrafter"/>
</dbReference>